<dbReference type="PRINTS" id="PR00019">
    <property type="entry name" value="LEURICHRPT"/>
</dbReference>
<dbReference type="FunFam" id="3.80.10.10:FF:000193">
    <property type="entry name" value="Leucine-rich repeat-containing protein 40"/>
    <property type="match status" value="1"/>
</dbReference>
<dbReference type="FunFam" id="3.80.10.10:FF:000923">
    <property type="entry name" value="Flyers-cup, isoform F"/>
    <property type="match status" value="1"/>
</dbReference>
<evidence type="ECO:0000256" key="1">
    <source>
        <dbReference type="ARBA" id="ARBA00022614"/>
    </source>
</evidence>
<dbReference type="PROSITE" id="PS51450">
    <property type="entry name" value="LRR"/>
    <property type="match status" value="7"/>
</dbReference>
<dbReference type="STRING" id="34691.A0A182WWL9"/>
<dbReference type="Pfam" id="PF23598">
    <property type="entry name" value="LRR_14"/>
    <property type="match status" value="1"/>
</dbReference>
<proteinExistence type="predicted"/>
<keyword evidence="1" id="KW-0433">Leucine-rich repeat</keyword>
<evidence type="ECO:0000313" key="5">
    <source>
        <dbReference type="EnsemblMetazoa" id="AQUA001927-PA"/>
    </source>
</evidence>
<dbReference type="GO" id="GO:0005737">
    <property type="term" value="C:cytoplasm"/>
    <property type="evidence" value="ECO:0007669"/>
    <property type="project" value="TreeGrafter"/>
</dbReference>
<feature type="domain" description="Disease resistance R13L4/SHOC-2-like LRR" evidence="4">
    <location>
        <begin position="279"/>
        <end position="356"/>
    </location>
</feature>
<dbReference type="PANTHER" id="PTHR48051:SF1">
    <property type="entry name" value="RAS SUPPRESSOR PROTEIN 1"/>
    <property type="match status" value="1"/>
</dbReference>
<dbReference type="SMART" id="SM00364">
    <property type="entry name" value="LRR_BAC"/>
    <property type="match status" value="11"/>
</dbReference>
<evidence type="ECO:0000256" key="3">
    <source>
        <dbReference type="SAM" id="SignalP"/>
    </source>
</evidence>
<dbReference type="InterPro" id="IPR032675">
    <property type="entry name" value="LRR_dom_sf"/>
</dbReference>
<feature type="chain" id="PRO_5008142056" description="Disease resistance R13L4/SHOC-2-like LRR domain-containing protein" evidence="3">
    <location>
        <begin position="24"/>
        <end position="706"/>
    </location>
</feature>
<accession>A0A182WWL9</accession>
<dbReference type="EnsemblMetazoa" id="AQUA001927-RA">
    <property type="protein sequence ID" value="AQUA001927-PA"/>
    <property type="gene ID" value="AQUA001927"/>
</dbReference>
<dbReference type="SMART" id="SM00365">
    <property type="entry name" value="LRR_SD22"/>
    <property type="match status" value="6"/>
</dbReference>
<keyword evidence="3" id="KW-0732">Signal</keyword>
<dbReference type="SUPFAM" id="SSF52058">
    <property type="entry name" value="L domain-like"/>
    <property type="match status" value="1"/>
</dbReference>
<evidence type="ECO:0000313" key="6">
    <source>
        <dbReference type="Proteomes" id="UP000076407"/>
    </source>
</evidence>
<dbReference type="InterPro" id="IPR001611">
    <property type="entry name" value="Leu-rich_rpt"/>
</dbReference>
<keyword evidence="2" id="KW-0677">Repeat</keyword>
<name>A0A182WWL9_ANOQN</name>
<dbReference type="InterPro" id="IPR003591">
    <property type="entry name" value="Leu-rich_rpt_typical-subtyp"/>
</dbReference>
<dbReference type="FunFam" id="3.80.10.10:FF:000116">
    <property type="entry name" value="Leucine-rich repeat-containing protein 40"/>
    <property type="match status" value="1"/>
</dbReference>
<reference evidence="5" key="1">
    <citation type="submission" date="2020-05" db="UniProtKB">
        <authorList>
            <consortium name="EnsemblMetazoa"/>
        </authorList>
    </citation>
    <scope>IDENTIFICATION</scope>
    <source>
        <strain evidence="5">SANGQUA</strain>
    </source>
</reference>
<organism evidence="5 6">
    <name type="scientific">Anopheles quadriannulatus</name>
    <name type="common">Mosquito</name>
    <dbReference type="NCBI Taxonomy" id="34691"/>
    <lineage>
        <taxon>Eukaryota</taxon>
        <taxon>Metazoa</taxon>
        <taxon>Ecdysozoa</taxon>
        <taxon>Arthropoda</taxon>
        <taxon>Hexapoda</taxon>
        <taxon>Insecta</taxon>
        <taxon>Pterygota</taxon>
        <taxon>Neoptera</taxon>
        <taxon>Endopterygota</taxon>
        <taxon>Diptera</taxon>
        <taxon>Nematocera</taxon>
        <taxon>Culicoidea</taxon>
        <taxon>Culicidae</taxon>
        <taxon>Anophelinae</taxon>
        <taxon>Anopheles</taxon>
    </lineage>
</organism>
<dbReference type="SMART" id="SM00369">
    <property type="entry name" value="LRR_TYP"/>
    <property type="match status" value="15"/>
</dbReference>
<protein>
    <recommendedName>
        <fullName evidence="4">Disease resistance R13L4/SHOC-2-like LRR domain-containing protein</fullName>
    </recommendedName>
</protein>
<dbReference type="Pfam" id="PF00560">
    <property type="entry name" value="LRR_1"/>
    <property type="match status" value="1"/>
</dbReference>
<dbReference type="SUPFAM" id="SSF52075">
    <property type="entry name" value="Outer arm dynein light chain 1"/>
    <property type="match status" value="1"/>
</dbReference>
<dbReference type="InterPro" id="IPR055414">
    <property type="entry name" value="LRR_R13L4/SHOC2-like"/>
</dbReference>
<evidence type="ECO:0000259" key="4">
    <source>
        <dbReference type="Pfam" id="PF23598"/>
    </source>
</evidence>
<dbReference type="VEuPathDB" id="VectorBase:AQUA001927"/>
<feature type="signal peptide" evidence="3">
    <location>
        <begin position="1"/>
        <end position="23"/>
    </location>
</feature>
<sequence length="706" mass="78874">GVWRCVRRHLFWLTFCCGFSVRCFPPEERGGSGREGSSFTPCTELWAGGLQASENAIIAYLCCCEVVVQRKKISRTMKAHRQIPVRSRIRQQELNPVFHFQDKQEDNQILTRARIKQALKSGVLNLSGKGLATVPEKVWNLSDSDENEKEVRYDLERTNDEESWWNQRSLTSLDLSSNTLTTISENIQNLVDLTVLNLQDNALTSLPAGIGALTKLTKFSVARNKLTELPESFFQLKELKHLNLSHNEFAEMNPNISDLIMLETLDVSFNSINALPGGVGFLVRLQQLTLSNNHLTELPNDIVNLRKLQKLDLAKNDLKKLPPVMGELRRLECFYVQHNDIDELPDFTGCEALKELHISNNYIKTLPGDFCENLPQLKVLDLRDNKIEKLPDEIALLASLTRLDLSNNTISSLPSCLSTLAHLVSLQVEGNPIRSIRRDIIQCGTQRILKTLRERDGTGKPDGGQKGVARAAATSASSASTAVVKNSLFTESTFPDVYQMRKGRALIVCSKALVDIPEAVFLDALEACVYNVDISKNKLTAVPSGITHLSSLLTELNVSFNLLQTVPAFFSQFDKISYLNLSNNQMTDLPEVVGLLVTLRELNVISNQLKRIPDCVYELRGLEILLASGNQIEEIDATESGLGALKRLATLDLANNNIKHVPPVLGTLKNITTLELIGNSFRQPRHQILEKGTESIMSYLRDRIPQ</sequence>
<dbReference type="Pfam" id="PF13855">
    <property type="entry name" value="LRR_8"/>
    <property type="match status" value="3"/>
</dbReference>
<evidence type="ECO:0000256" key="2">
    <source>
        <dbReference type="ARBA" id="ARBA00022737"/>
    </source>
</evidence>
<dbReference type="Proteomes" id="UP000076407">
    <property type="component" value="Unassembled WGS sequence"/>
</dbReference>
<dbReference type="Gene3D" id="3.80.10.10">
    <property type="entry name" value="Ribonuclease Inhibitor"/>
    <property type="match status" value="3"/>
</dbReference>
<dbReference type="PANTHER" id="PTHR48051">
    <property type="match status" value="1"/>
</dbReference>
<dbReference type="InterPro" id="IPR050216">
    <property type="entry name" value="LRR_domain-containing"/>
</dbReference>
<dbReference type="AlphaFoldDB" id="A0A182WWL9"/>
<keyword evidence="6" id="KW-1185">Reference proteome</keyword>